<dbReference type="EMBL" id="HBFR01019207">
    <property type="protein sequence ID" value="CAD8886706.1"/>
    <property type="molecule type" value="Transcribed_RNA"/>
</dbReference>
<dbReference type="EMBL" id="HBFR01019208">
    <property type="protein sequence ID" value="CAD8886707.1"/>
    <property type="molecule type" value="Transcribed_RNA"/>
</dbReference>
<proteinExistence type="predicted"/>
<name>A0A6U5GLN7_9STRA</name>
<sequence>MVPRRRLRLLYQPLPKPRKLKFKASVKYKPHYRRPKLEKKMLSKFFLPVSSRWLSSSGFGSSAKEWKEAERIAKSITSAYYRACLRTIRSLGPIRRKYLTYGDRSKIKRSYGRLYRGNNVDDEEESLRSREAYYSSYIKENILAEWDIFLSDPANMNRRGGLLYDCDEDEDELNALCQEYRSLIEKGERSRKWILKKYHVAEDPHRGWLERWHVGILSKGNVRLDIVDQLLPPCMNASEDKT</sequence>
<protein>
    <submittedName>
        <fullName evidence="1">Uncharacterized protein</fullName>
    </submittedName>
</protein>
<gene>
    <name evidence="1" type="ORF">CHYS00102_LOCUS13904</name>
    <name evidence="2" type="ORF">CHYS00102_LOCUS13905</name>
</gene>
<evidence type="ECO:0000313" key="2">
    <source>
        <dbReference type="EMBL" id="CAD8886707.1"/>
    </source>
</evidence>
<organism evidence="1">
    <name type="scientific">Corethron hystrix</name>
    <dbReference type="NCBI Taxonomy" id="216773"/>
    <lineage>
        <taxon>Eukaryota</taxon>
        <taxon>Sar</taxon>
        <taxon>Stramenopiles</taxon>
        <taxon>Ochrophyta</taxon>
        <taxon>Bacillariophyta</taxon>
        <taxon>Coscinodiscophyceae</taxon>
        <taxon>Corethrophycidae</taxon>
        <taxon>Corethrales</taxon>
        <taxon>Corethraceae</taxon>
        <taxon>Corethron</taxon>
    </lineage>
</organism>
<reference evidence="1" key="1">
    <citation type="submission" date="2021-01" db="EMBL/GenBank/DDBJ databases">
        <authorList>
            <person name="Corre E."/>
            <person name="Pelletier E."/>
            <person name="Niang G."/>
            <person name="Scheremetjew M."/>
            <person name="Finn R."/>
            <person name="Kale V."/>
            <person name="Holt S."/>
            <person name="Cochrane G."/>
            <person name="Meng A."/>
            <person name="Brown T."/>
            <person name="Cohen L."/>
        </authorList>
    </citation>
    <scope>NUCLEOTIDE SEQUENCE</scope>
    <source>
        <strain evidence="1">308</strain>
    </source>
</reference>
<evidence type="ECO:0000313" key="1">
    <source>
        <dbReference type="EMBL" id="CAD8886706.1"/>
    </source>
</evidence>
<accession>A0A6U5GLN7</accession>
<dbReference type="AlphaFoldDB" id="A0A6U5GLN7"/>